<dbReference type="HOGENOM" id="CLU_2465669_0_0_10"/>
<proteinExistence type="predicted"/>
<dbReference type="AlphaFoldDB" id="H1Y8P0"/>
<dbReference type="Proteomes" id="UP000002774">
    <property type="component" value="Chromosome"/>
</dbReference>
<dbReference type="EMBL" id="CM001403">
    <property type="protein sequence ID" value="EHQ26912.1"/>
    <property type="molecule type" value="Genomic_DNA"/>
</dbReference>
<sequence>MNAFKNNSNFSPGELEEISTDICSFFLNNPEDRVKEDLWLLLRAYIYNTSQSGGASEIGDMLLFYEELIEVIEALAKLASFKFTPRGR</sequence>
<name>H1Y8P0_9SPHI</name>
<protein>
    <submittedName>
        <fullName evidence="1">Uncharacterized protein</fullName>
    </submittedName>
</protein>
<dbReference type="RefSeq" id="WP_008507151.1">
    <property type="nucleotide sequence ID" value="NZ_CM001403.1"/>
</dbReference>
<evidence type="ECO:0000313" key="2">
    <source>
        <dbReference type="Proteomes" id="UP000002774"/>
    </source>
</evidence>
<dbReference type="OrthoDB" id="766751at2"/>
<reference evidence="1" key="1">
    <citation type="submission" date="2011-09" db="EMBL/GenBank/DDBJ databases">
        <title>The permanent draft genome of Mucilaginibacter paludis DSM 18603.</title>
        <authorList>
            <consortium name="US DOE Joint Genome Institute (JGI-PGF)"/>
            <person name="Lucas S."/>
            <person name="Han J."/>
            <person name="Lapidus A."/>
            <person name="Bruce D."/>
            <person name="Goodwin L."/>
            <person name="Pitluck S."/>
            <person name="Peters L."/>
            <person name="Kyrpides N."/>
            <person name="Mavromatis K."/>
            <person name="Ivanova N."/>
            <person name="Mikhailova N."/>
            <person name="Held B."/>
            <person name="Detter J.C."/>
            <person name="Tapia R."/>
            <person name="Han C."/>
            <person name="Land M."/>
            <person name="Hauser L."/>
            <person name="Markowitz V."/>
            <person name="Cheng J.-F."/>
            <person name="Hugenholtz P."/>
            <person name="Woyke T."/>
            <person name="Wu D."/>
            <person name="Tindall B."/>
            <person name="Brambilla E."/>
            <person name="Klenk H.-P."/>
            <person name="Eisen J.A."/>
        </authorList>
    </citation>
    <scope>NUCLEOTIDE SEQUENCE [LARGE SCALE GENOMIC DNA]</scope>
    <source>
        <strain evidence="1">DSM 18603</strain>
    </source>
</reference>
<evidence type="ECO:0000313" key="1">
    <source>
        <dbReference type="EMBL" id="EHQ26912.1"/>
    </source>
</evidence>
<organism evidence="1 2">
    <name type="scientific">Mucilaginibacter paludis DSM 18603</name>
    <dbReference type="NCBI Taxonomy" id="714943"/>
    <lineage>
        <taxon>Bacteria</taxon>
        <taxon>Pseudomonadati</taxon>
        <taxon>Bacteroidota</taxon>
        <taxon>Sphingobacteriia</taxon>
        <taxon>Sphingobacteriales</taxon>
        <taxon>Sphingobacteriaceae</taxon>
        <taxon>Mucilaginibacter</taxon>
    </lineage>
</organism>
<keyword evidence="2" id="KW-1185">Reference proteome</keyword>
<dbReference type="STRING" id="714943.Mucpa_2801"/>
<accession>H1Y8P0</accession>
<gene>
    <name evidence="1" type="ORF">Mucpa_2801</name>
</gene>